<organism evidence="1">
    <name type="scientific">Ixodes ricinus</name>
    <name type="common">Common tick</name>
    <name type="synonym">Acarus ricinus</name>
    <dbReference type="NCBI Taxonomy" id="34613"/>
    <lineage>
        <taxon>Eukaryota</taxon>
        <taxon>Metazoa</taxon>
        <taxon>Ecdysozoa</taxon>
        <taxon>Arthropoda</taxon>
        <taxon>Chelicerata</taxon>
        <taxon>Arachnida</taxon>
        <taxon>Acari</taxon>
        <taxon>Parasitiformes</taxon>
        <taxon>Ixodida</taxon>
        <taxon>Ixodoidea</taxon>
        <taxon>Ixodidae</taxon>
        <taxon>Ixodinae</taxon>
        <taxon>Ixodes</taxon>
    </lineage>
</organism>
<reference evidence="1" key="1">
    <citation type="submission" date="2019-12" db="EMBL/GenBank/DDBJ databases">
        <title>An insight into the sialome of adult female Ixodes ricinus ticks feeding for 6 days.</title>
        <authorList>
            <person name="Perner J."/>
            <person name="Ribeiro J.M.C."/>
        </authorList>
    </citation>
    <scope>NUCLEOTIDE SEQUENCE</scope>
    <source>
        <strain evidence="1">Semi-engorged</strain>
        <tissue evidence="1">Salivary glands</tissue>
    </source>
</reference>
<accession>A0A6B0U985</accession>
<protein>
    <submittedName>
        <fullName evidence="1">Putative secreted protein</fullName>
    </submittedName>
</protein>
<evidence type="ECO:0000313" key="1">
    <source>
        <dbReference type="EMBL" id="MXU85707.1"/>
    </source>
</evidence>
<dbReference type="EMBL" id="GIFC01003624">
    <property type="protein sequence ID" value="MXU85707.1"/>
    <property type="molecule type" value="Transcribed_RNA"/>
</dbReference>
<dbReference type="AlphaFoldDB" id="A0A6B0U985"/>
<name>A0A6B0U985_IXORI</name>
<sequence>MLPFRVQLIHGAFFLAICMTETVLLTNIHDKSTLIADVLLTSTVGLDGTSAHVDTIAVATQPRSFFPQPWLLRTAPTFTRKCVSGSW</sequence>
<proteinExistence type="predicted"/>